<name>G0QXI5_ICHMU</name>
<dbReference type="InterPro" id="IPR007135">
    <property type="entry name" value="Atg3/Atg10"/>
</dbReference>
<evidence type="ECO:0000256" key="8">
    <source>
        <dbReference type="SAM" id="MobiDB-lite"/>
    </source>
</evidence>
<dbReference type="InParanoid" id="G0QXI5"/>
<keyword evidence="7" id="KW-0072">Autophagy</keyword>
<keyword evidence="5" id="KW-0833">Ubl conjugation pathway</keyword>
<comment type="subcellular location">
    <subcellularLocation>
        <location evidence="1">Cytoplasm</location>
    </subcellularLocation>
</comment>
<dbReference type="GO" id="GO:0000422">
    <property type="term" value="P:autophagy of mitochondrion"/>
    <property type="evidence" value="ECO:0007669"/>
    <property type="project" value="TreeGrafter"/>
</dbReference>
<dbReference type="GO" id="GO:0000045">
    <property type="term" value="P:autophagosome assembly"/>
    <property type="evidence" value="ECO:0007669"/>
    <property type="project" value="TreeGrafter"/>
</dbReference>
<dbReference type="GO" id="GO:0019776">
    <property type="term" value="F:Atg8-family ligase activity"/>
    <property type="evidence" value="ECO:0007669"/>
    <property type="project" value="TreeGrafter"/>
</dbReference>
<sequence>MNEQYNEVVEKNGFLTMSDNKNNTDNNNQNNNNDNNDEFIAIPCRTYDISITYDEYYHTPRMWLSGTNEDGKPLNTQQILEDIMSEYQGETVTPEEHPHLGLKQVTIHPCKHSQVLKAFIEKAKENKVNLKPNQCLLIFLKFMSSVMPTIEYDATTDLLFDQI</sequence>
<dbReference type="STRING" id="857967.G0QXI5"/>
<dbReference type="AlphaFoldDB" id="G0QXI5"/>
<evidence type="ECO:0000313" key="10">
    <source>
        <dbReference type="Proteomes" id="UP000008983"/>
    </source>
</evidence>
<dbReference type="GO" id="GO:0061723">
    <property type="term" value="P:glycophagy"/>
    <property type="evidence" value="ECO:0007669"/>
    <property type="project" value="TreeGrafter"/>
</dbReference>
<evidence type="ECO:0000256" key="7">
    <source>
        <dbReference type="ARBA" id="ARBA00023006"/>
    </source>
</evidence>
<dbReference type="OrthoDB" id="1584384at2759"/>
<dbReference type="GO" id="GO:0005829">
    <property type="term" value="C:cytosol"/>
    <property type="evidence" value="ECO:0007669"/>
    <property type="project" value="TreeGrafter"/>
</dbReference>
<dbReference type="PANTHER" id="PTHR12866">
    <property type="entry name" value="UBIQUITIN-LIKE-CONJUGATING ENZYME ATG3"/>
    <property type="match status" value="1"/>
</dbReference>
<dbReference type="Pfam" id="PF03987">
    <property type="entry name" value="Autophagy_act_C"/>
    <property type="match status" value="1"/>
</dbReference>
<keyword evidence="3" id="KW-0813">Transport</keyword>
<comment type="similarity">
    <text evidence="2">Belongs to the ATG3 family.</text>
</comment>
<dbReference type="Gene3D" id="3.30.1460.50">
    <property type="match status" value="1"/>
</dbReference>
<dbReference type="EMBL" id="GL984076">
    <property type="protein sequence ID" value="EGR30067.1"/>
    <property type="molecule type" value="Genomic_DNA"/>
</dbReference>
<dbReference type="OMA" id="PFITEYE"/>
<dbReference type="PANTHER" id="PTHR12866:SF2">
    <property type="entry name" value="UBIQUITIN-LIKE-CONJUGATING ENZYME ATG3"/>
    <property type="match status" value="1"/>
</dbReference>
<dbReference type="GO" id="GO:0044804">
    <property type="term" value="P:nucleophagy"/>
    <property type="evidence" value="ECO:0007669"/>
    <property type="project" value="TreeGrafter"/>
</dbReference>
<feature type="compositionally biased region" description="Low complexity" evidence="8">
    <location>
        <begin position="19"/>
        <end position="34"/>
    </location>
</feature>
<accession>G0QXI5</accession>
<evidence type="ECO:0000256" key="1">
    <source>
        <dbReference type="ARBA" id="ARBA00004496"/>
    </source>
</evidence>
<gene>
    <name evidence="9" type="ORF">IMG5_143150</name>
</gene>
<dbReference type="eggNOG" id="KOG2981">
    <property type="taxonomic scope" value="Eukaryota"/>
</dbReference>
<dbReference type="GO" id="GO:0000407">
    <property type="term" value="C:phagophore assembly site"/>
    <property type="evidence" value="ECO:0007669"/>
    <property type="project" value="TreeGrafter"/>
</dbReference>
<evidence type="ECO:0000256" key="5">
    <source>
        <dbReference type="ARBA" id="ARBA00022786"/>
    </source>
</evidence>
<evidence type="ECO:0000256" key="6">
    <source>
        <dbReference type="ARBA" id="ARBA00022927"/>
    </source>
</evidence>
<evidence type="ECO:0000256" key="4">
    <source>
        <dbReference type="ARBA" id="ARBA00022490"/>
    </source>
</evidence>
<dbReference type="GO" id="GO:0015031">
    <property type="term" value="P:protein transport"/>
    <property type="evidence" value="ECO:0007669"/>
    <property type="project" value="UniProtKB-KW"/>
</dbReference>
<evidence type="ECO:0000256" key="2">
    <source>
        <dbReference type="ARBA" id="ARBA00007683"/>
    </source>
</evidence>
<evidence type="ECO:0000256" key="3">
    <source>
        <dbReference type="ARBA" id="ARBA00022448"/>
    </source>
</evidence>
<keyword evidence="4" id="KW-0963">Cytoplasm</keyword>
<evidence type="ECO:0000313" key="9">
    <source>
        <dbReference type="EMBL" id="EGR30067.1"/>
    </source>
</evidence>
<dbReference type="GeneID" id="14906179"/>
<organism evidence="9 10">
    <name type="scientific">Ichthyophthirius multifiliis</name>
    <name type="common">White spot disease agent</name>
    <name type="synonym">Ich</name>
    <dbReference type="NCBI Taxonomy" id="5932"/>
    <lineage>
        <taxon>Eukaryota</taxon>
        <taxon>Sar</taxon>
        <taxon>Alveolata</taxon>
        <taxon>Ciliophora</taxon>
        <taxon>Intramacronucleata</taxon>
        <taxon>Oligohymenophorea</taxon>
        <taxon>Hymenostomatida</taxon>
        <taxon>Ophryoglenina</taxon>
        <taxon>Ichthyophthirius</taxon>
    </lineage>
</organism>
<reference evidence="9 10" key="1">
    <citation type="submission" date="2011-07" db="EMBL/GenBank/DDBJ databases">
        <authorList>
            <person name="Coyne R."/>
            <person name="Brami D."/>
            <person name="Johnson J."/>
            <person name="Hostetler J."/>
            <person name="Hannick L."/>
            <person name="Clark T."/>
            <person name="Cassidy-Hanley D."/>
            <person name="Inman J."/>
        </authorList>
    </citation>
    <scope>NUCLEOTIDE SEQUENCE [LARGE SCALE GENOMIC DNA]</scope>
    <source>
        <strain evidence="9 10">G5</strain>
    </source>
</reference>
<keyword evidence="6" id="KW-0653">Protein transport</keyword>
<dbReference type="Proteomes" id="UP000008983">
    <property type="component" value="Unassembled WGS sequence"/>
</dbReference>
<proteinExistence type="inferred from homology"/>
<protein>
    <submittedName>
        <fullName evidence="9">Uncharacterized protein</fullName>
    </submittedName>
</protein>
<feature type="region of interest" description="Disordered" evidence="8">
    <location>
        <begin position="1"/>
        <end position="36"/>
    </location>
</feature>
<dbReference type="RefSeq" id="XP_004031303.1">
    <property type="nucleotide sequence ID" value="XM_004031255.1"/>
</dbReference>
<keyword evidence="10" id="KW-1185">Reference proteome</keyword>